<accession>A0A1F5YLX3</accession>
<gene>
    <name evidence="2" type="ORF">A3F83_01500</name>
</gene>
<dbReference type="Proteomes" id="UP000179129">
    <property type="component" value="Unassembled WGS sequence"/>
</dbReference>
<feature type="signal peptide" evidence="1">
    <location>
        <begin position="1"/>
        <end position="29"/>
    </location>
</feature>
<dbReference type="InterPro" id="IPR024078">
    <property type="entry name" value="LmbE-like_dom_sf"/>
</dbReference>
<dbReference type="Pfam" id="PF02585">
    <property type="entry name" value="PIG-L"/>
    <property type="match status" value="1"/>
</dbReference>
<reference evidence="2 3" key="1">
    <citation type="journal article" date="2016" name="Nat. Commun.">
        <title>Thousands of microbial genomes shed light on interconnected biogeochemical processes in an aquifer system.</title>
        <authorList>
            <person name="Anantharaman K."/>
            <person name="Brown C.T."/>
            <person name="Hug L.A."/>
            <person name="Sharon I."/>
            <person name="Castelle C.J."/>
            <person name="Probst A.J."/>
            <person name="Thomas B.C."/>
            <person name="Singh A."/>
            <person name="Wilkins M.J."/>
            <person name="Karaoz U."/>
            <person name="Brodie E.L."/>
            <person name="Williams K.H."/>
            <person name="Hubbard S.S."/>
            <person name="Banfield J.F."/>
        </authorList>
    </citation>
    <scope>NUCLEOTIDE SEQUENCE [LARGE SCALE GENOMIC DNA]</scope>
</reference>
<organism evidence="2 3">
    <name type="scientific">Candidatus Glassbacteria bacterium RIFCSPLOWO2_12_FULL_58_11</name>
    <dbReference type="NCBI Taxonomy" id="1817867"/>
    <lineage>
        <taxon>Bacteria</taxon>
        <taxon>Candidatus Glassiibacteriota</taxon>
    </lineage>
</organism>
<dbReference type="SUPFAM" id="SSF102588">
    <property type="entry name" value="LmbE-like"/>
    <property type="match status" value="1"/>
</dbReference>
<name>A0A1F5YLX3_9BACT</name>
<dbReference type="InterPro" id="IPR003737">
    <property type="entry name" value="GlcNAc_PI_deacetylase-related"/>
</dbReference>
<dbReference type="Gene3D" id="3.40.50.10320">
    <property type="entry name" value="LmbE-like"/>
    <property type="match status" value="1"/>
</dbReference>
<evidence type="ECO:0000313" key="3">
    <source>
        <dbReference type="Proteomes" id="UP000179129"/>
    </source>
</evidence>
<dbReference type="AlphaFoldDB" id="A0A1F5YLX3"/>
<evidence type="ECO:0000256" key="1">
    <source>
        <dbReference type="SAM" id="SignalP"/>
    </source>
</evidence>
<dbReference type="EMBL" id="MFIX01000237">
    <property type="protein sequence ID" value="OGG00882.1"/>
    <property type="molecule type" value="Genomic_DNA"/>
</dbReference>
<sequence length="299" mass="33426">MKQLHRVSRLFLFPLLLAWSAPGTGPAAAAEPLRVIMIGAHPDDCEFMGGGTAMLWVAAGAKVQFVAVTNGDAGHQSEGGGALAHRRAAEARRSAEILGVSWRTLDFHDGELVPSLEARKAVIRAIRNWQADIVFSPRPNDYHPDHRYTGVLVQDAAYMVAVPNVCPDTPRLEHNPIFMYFYDHFQKPLPFTADVAVDVDPVIDKKWQAIASMECQMFEWIPWLDGKLAQVPADKAARLEWLKSDLGGWLMGWTDSCRKTLVERYGAEHGGKVKFGEGFEVCEYGRQPSREELWKIFPK</sequence>
<dbReference type="PANTHER" id="PTHR12993">
    <property type="entry name" value="N-ACETYLGLUCOSAMINYL-PHOSPHATIDYLINOSITOL DE-N-ACETYLASE-RELATED"/>
    <property type="match status" value="1"/>
</dbReference>
<evidence type="ECO:0000313" key="2">
    <source>
        <dbReference type="EMBL" id="OGG00882.1"/>
    </source>
</evidence>
<proteinExistence type="predicted"/>
<dbReference type="GO" id="GO:0016811">
    <property type="term" value="F:hydrolase activity, acting on carbon-nitrogen (but not peptide) bonds, in linear amides"/>
    <property type="evidence" value="ECO:0007669"/>
    <property type="project" value="TreeGrafter"/>
</dbReference>
<keyword evidence="1" id="KW-0732">Signal</keyword>
<comment type="caution">
    <text evidence="2">The sequence shown here is derived from an EMBL/GenBank/DDBJ whole genome shotgun (WGS) entry which is preliminary data.</text>
</comment>
<feature type="chain" id="PRO_5009522553" evidence="1">
    <location>
        <begin position="30"/>
        <end position="299"/>
    </location>
</feature>
<protein>
    <submittedName>
        <fullName evidence="2">GlcNAc-PI de-N-acetylase</fullName>
    </submittedName>
</protein>
<dbReference type="STRING" id="1817867.A3F83_01500"/>
<dbReference type="PANTHER" id="PTHR12993:SF30">
    <property type="entry name" value="N-ACETYL-ALPHA-D-GLUCOSAMINYL L-MALATE DEACETYLASE 1"/>
    <property type="match status" value="1"/>
</dbReference>